<dbReference type="PROSITE" id="PS50011">
    <property type="entry name" value="PROTEIN_KINASE_DOM"/>
    <property type="match status" value="1"/>
</dbReference>
<dbReference type="GO" id="GO:0005829">
    <property type="term" value="C:cytosol"/>
    <property type="evidence" value="ECO:0007669"/>
    <property type="project" value="TreeGrafter"/>
</dbReference>
<dbReference type="RefSeq" id="XP_012651489.1">
    <property type="nucleotide sequence ID" value="XM_012796035.1"/>
</dbReference>
<dbReference type="Proteomes" id="UP000009168">
    <property type="component" value="Unassembled WGS sequence"/>
</dbReference>
<feature type="compositionally biased region" description="Low complexity" evidence="6">
    <location>
        <begin position="250"/>
        <end position="262"/>
    </location>
</feature>
<dbReference type="InterPro" id="IPR017441">
    <property type="entry name" value="Protein_kinase_ATP_BS"/>
</dbReference>
<organism evidence="8 9">
    <name type="scientific">Tetrahymena thermophila (strain SB210)</name>
    <dbReference type="NCBI Taxonomy" id="312017"/>
    <lineage>
        <taxon>Eukaryota</taxon>
        <taxon>Sar</taxon>
        <taxon>Alveolata</taxon>
        <taxon>Ciliophora</taxon>
        <taxon>Intramacronucleata</taxon>
        <taxon>Oligohymenophorea</taxon>
        <taxon>Hymenostomatida</taxon>
        <taxon>Tetrahymenina</taxon>
        <taxon>Tetrahymenidae</taxon>
        <taxon>Tetrahymena</taxon>
    </lineage>
</organism>
<feature type="region of interest" description="Disordered" evidence="6">
    <location>
        <begin position="247"/>
        <end position="307"/>
    </location>
</feature>
<dbReference type="PANTHER" id="PTHR24348">
    <property type="entry name" value="SERINE/THREONINE-PROTEIN KINASE UNC-51-RELATED"/>
    <property type="match status" value="1"/>
</dbReference>
<dbReference type="GO" id="GO:0005524">
    <property type="term" value="F:ATP binding"/>
    <property type="evidence" value="ECO:0007669"/>
    <property type="project" value="UniProtKB-UniRule"/>
</dbReference>
<feature type="binding site" evidence="5">
    <location>
        <position position="53"/>
    </location>
    <ligand>
        <name>ATP</name>
        <dbReference type="ChEBI" id="CHEBI:30616"/>
    </ligand>
</feature>
<keyword evidence="1" id="KW-0808">Transferase</keyword>
<dbReference type="EMBL" id="GG662820">
    <property type="protein sequence ID" value="EWS75971.1"/>
    <property type="molecule type" value="Genomic_DNA"/>
</dbReference>
<feature type="region of interest" description="Disordered" evidence="6">
    <location>
        <begin position="327"/>
        <end position="348"/>
    </location>
</feature>
<dbReference type="GO" id="GO:0016020">
    <property type="term" value="C:membrane"/>
    <property type="evidence" value="ECO:0007669"/>
    <property type="project" value="TreeGrafter"/>
</dbReference>
<evidence type="ECO:0000313" key="9">
    <source>
        <dbReference type="Proteomes" id="UP000009168"/>
    </source>
</evidence>
<dbReference type="SMART" id="SM00220">
    <property type="entry name" value="S_TKc"/>
    <property type="match status" value="1"/>
</dbReference>
<keyword evidence="3 8" id="KW-0418">Kinase</keyword>
<sequence>MNQGCNSYLQIDNYQIDRNKILGTGGFASVYLGYYAKGKSNSSEEMNQLFAIKEISINNEFEITNSLIREINMLRHLKNRHIIQFIDAKKTENHFYLIMEYCSEGTLEDLVRHKQLNEDQILTYFNQIVYALKYLYSKKIFHRDIKPKNILLHNGEIKLVDFGLSKIIADQNINITQGFNTCVGTPQFMAPEMLKGIGWQEKSDIWSLGSTLYYMIFKELPWDQYSTSSMAILEQIERIFGIPQASAAGVSPPTQPVSSSPQINKQGEQQQILEKQISQEPSLQENNSNERNDPQNQNDKKVSQNENQITQQDMQRSMLEASIKNQKNTIKNPHGSLDLLKDQKSNKKKVYDQIDEKLKYLLPKDKNNSESIQVSEKTLRLLDSMLQVDIEKRIGWEELFSIPSIHEFLNHYHKKDEKALQKKKSIEELTPESLIVTQDESGENQEELKKYGEQWNHQIDELNKQKELSQKAKRRIEFELQKAKFLDQVSILLKEQSQKYPSLIPKDIYLKCQFLLIKRACIILSDLHRMIAFEVNSYGSVYIEEELWKSFLCNKDTSLQEKIMKENTNSDKKFSYYHNELDRAYKQLENFEYFQREDAYMQVFEENPCLIQEFNDNFLKLFQMLAEKAINLRTEEKIIGKKNDEILEQYKINIILIYYLMIILSFKNVFNDSEINITEFYQNCNQVGWSELLSRIEQAYNMWSPMKYS</sequence>
<dbReference type="OrthoDB" id="4062651at2759"/>
<keyword evidence="4 5" id="KW-0067">ATP-binding</keyword>
<evidence type="ECO:0000256" key="6">
    <source>
        <dbReference type="SAM" id="MobiDB-lite"/>
    </source>
</evidence>
<dbReference type="PROSITE" id="PS00107">
    <property type="entry name" value="PROTEIN_KINASE_ATP"/>
    <property type="match status" value="1"/>
</dbReference>
<feature type="compositionally biased region" description="Polar residues" evidence="6">
    <location>
        <begin position="263"/>
        <end position="287"/>
    </location>
</feature>
<reference evidence="9" key="1">
    <citation type="journal article" date="2006" name="PLoS Biol.">
        <title>Macronuclear genome sequence of the ciliate Tetrahymena thermophila, a model eukaryote.</title>
        <authorList>
            <person name="Eisen J.A."/>
            <person name="Coyne R.S."/>
            <person name="Wu M."/>
            <person name="Wu D."/>
            <person name="Thiagarajan M."/>
            <person name="Wortman J.R."/>
            <person name="Badger J.H."/>
            <person name="Ren Q."/>
            <person name="Amedeo P."/>
            <person name="Jones K.M."/>
            <person name="Tallon L.J."/>
            <person name="Delcher A.L."/>
            <person name="Salzberg S.L."/>
            <person name="Silva J.C."/>
            <person name="Haas B.J."/>
            <person name="Majoros W.H."/>
            <person name="Farzad M."/>
            <person name="Carlton J.M."/>
            <person name="Smith R.K. Jr."/>
            <person name="Garg J."/>
            <person name="Pearlman R.E."/>
            <person name="Karrer K.M."/>
            <person name="Sun L."/>
            <person name="Manning G."/>
            <person name="Elde N.C."/>
            <person name="Turkewitz A.P."/>
            <person name="Asai D.J."/>
            <person name="Wilkes D.E."/>
            <person name="Wang Y."/>
            <person name="Cai H."/>
            <person name="Collins K."/>
            <person name="Stewart B.A."/>
            <person name="Lee S.R."/>
            <person name="Wilamowska K."/>
            <person name="Weinberg Z."/>
            <person name="Ruzzo W.L."/>
            <person name="Wloga D."/>
            <person name="Gaertig J."/>
            <person name="Frankel J."/>
            <person name="Tsao C.-C."/>
            <person name="Gorovsky M.A."/>
            <person name="Keeling P.J."/>
            <person name="Waller R.F."/>
            <person name="Patron N.J."/>
            <person name="Cherry J.M."/>
            <person name="Stover N.A."/>
            <person name="Krieger C.J."/>
            <person name="del Toro C."/>
            <person name="Ryder H.F."/>
            <person name="Williamson S.C."/>
            <person name="Barbeau R.A."/>
            <person name="Hamilton E.P."/>
            <person name="Orias E."/>
        </authorList>
    </citation>
    <scope>NUCLEOTIDE SEQUENCE [LARGE SCALE GENOMIC DNA]</scope>
    <source>
        <strain evidence="9">SB210</strain>
    </source>
</reference>
<accession>W7XJV2</accession>
<protein>
    <submittedName>
        <fullName evidence="8">Kinase domain protein</fullName>
    </submittedName>
</protein>
<dbReference type="PANTHER" id="PTHR24348:SF22">
    <property type="entry name" value="NON-SPECIFIC SERINE_THREONINE PROTEIN KINASE"/>
    <property type="match status" value="1"/>
</dbReference>
<dbReference type="GO" id="GO:0000407">
    <property type="term" value="C:phagophore assembly site"/>
    <property type="evidence" value="ECO:0007669"/>
    <property type="project" value="TreeGrafter"/>
</dbReference>
<evidence type="ECO:0000259" key="7">
    <source>
        <dbReference type="PROSITE" id="PS50011"/>
    </source>
</evidence>
<dbReference type="KEGG" id="tet:TTHERM_000158459"/>
<dbReference type="InterPro" id="IPR045269">
    <property type="entry name" value="Atg1-like"/>
</dbReference>
<gene>
    <name evidence="8" type="ORF">TTHERM_000158459</name>
</gene>
<evidence type="ECO:0000256" key="4">
    <source>
        <dbReference type="ARBA" id="ARBA00022840"/>
    </source>
</evidence>
<evidence type="ECO:0000256" key="3">
    <source>
        <dbReference type="ARBA" id="ARBA00022777"/>
    </source>
</evidence>
<dbReference type="InterPro" id="IPR000719">
    <property type="entry name" value="Prot_kinase_dom"/>
</dbReference>
<evidence type="ECO:0000256" key="1">
    <source>
        <dbReference type="ARBA" id="ARBA00022679"/>
    </source>
</evidence>
<dbReference type="Pfam" id="PF00069">
    <property type="entry name" value="Pkinase"/>
    <property type="match status" value="1"/>
</dbReference>
<feature type="compositionally biased region" description="Basic and acidic residues" evidence="6">
    <location>
        <begin position="339"/>
        <end position="348"/>
    </location>
</feature>
<dbReference type="InParanoid" id="W7XJV2"/>
<dbReference type="GO" id="GO:0004674">
    <property type="term" value="F:protein serine/threonine kinase activity"/>
    <property type="evidence" value="ECO:0007669"/>
    <property type="project" value="InterPro"/>
</dbReference>
<feature type="compositionally biased region" description="Basic and acidic residues" evidence="6">
    <location>
        <begin position="288"/>
        <end position="303"/>
    </location>
</feature>
<dbReference type="STRING" id="312017.W7XJV2"/>
<evidence type="ECO:0000256" key="2">
    <source>
        <dbReference type="ARBA" id="ARBA00022741"/>
    </source>
</evidence>
<keyword evidence="9" id="KW-1185">Reference proteome</keyword>
<dbReference type="GO" id="GO:0005776">
    <property type="term" value="C:autophagosome"/>
    <property type="evidence" value="ECO:0007669"/>
    <property type="project" value="TreeGrafter"/>
</dbReference>
<dbReference type="InterPro" id="IPR011009">
    <property type="entry name" value="Kinase-like_dom_sf"/>
</dbReference>
<dbReference type="AlphaFoldDB" id="W7XJV2"/>
<dbReference type="PROSITE" id="PS00108">
    <property type="entry name" value="PROTEIN_KINASE_ST"/>
    <property type="match status" value="1"/>
</dbReference>
<evidence type="ECO:0000256" key="5">
    <source>
        <dbReference type="PROSITE-ProRule" id="PRU10141"/>
    </source>
</evidence>
<dbReference type="SUPFAM" id="SSF56112">
    <property type="entry name" value="Protein kinase-like (PK-like)"/>
    <property type="match status" value="1"/>
</dbReference>
<dbReference type="InterPro" id="IPR008271">
    <property type="entry name" value="Ser/Thr_kinase_AS"/>
</dbReference>
<proteinExistence type="predicted"/>
<keyword evidence="2 5" id="KW-0547">Nucleotide-binding</keyword>
<evidence type="ECO:0000313" key="8">
    <source>
        <dbReference type="EMBL" id="EWS75971.1"/>
    </source>
</evidence>
<name>W7XJV2_TETTS</name>
<dbReference type="GO" id="GO:0000045">
    <property type="term" value="P:autophagosome assembly"/>
    <property type="evidence" value="ECO:0007669"/>
    <property type="project" value="TreeGrafter"/>
</dbReference>
<dbReference type="GO" id="GO:0010506">
    <property type="term" value="P:regulation of autophagy"/>
    <property type="evidence" value="ECO:0007669"/>
    <property type="project" value="InterPro"/>
</dbReference>
<dbReference type="Gene3D" id="1.10.510.10">
    <property type="entry name" value="Transferase(Phosphotransferase) domain 1"/>
    <property type="match status" value="1"/>
</dbReference>
<dbReference type="GeneID" id="24437609"/>
<feature type="domain" description="Protein kinase" evidence="7">
    <location>
        <begin position="16"/>
        <end position="409"/>
    </location>
</feature>